<keyword evidence="2" id="KW-1185">Reference proteome</keyword>
<dbReference type="PANTHER" id="PTHR46637:SF1">
    <property type="entry name" value="BLL5188 PROTEIN"/>
    <property type="match status" value="1"/>
</dbReference>
<dbReference type="PANTHER" id="PTHR46637">
    <property type="entry name" value="TIS1421-TRANSPOSASE PROTEIN A"/>
    <property type="match status" value="1"/>
</dbReference>
<name>A0ABN3NQ30_9ACTN</name>
<evidence type="ECO:0000313" key="1">
    <source>
        <dbReference type="EMBL" id="GAA2529744.1"/>
    </source>
</evidence>
<protein>
    <recommendedName>
        <fullName evidence="3">Transposase</fullName>
    </recommendedName>
</protein>
<accession>A0ABN3NQ30</accession>
<gene>
    <name evidence="1" type="ORF">GCM10010201_31250</name>
</gene>
<reference evidence="1 2" key="1">
    <citation type="journal article" date="2019" name="Int. J. Syst. Evol. Microbiol.">
        <title>The Global Catalogue of Microorganisms (GCM) 10K type strain sequencing project: providing services to taxonomists for standard genome sequencing and annotation.</title>
        <authorList>
            <consortium name="The Broad Institute Genomics Platform"/>
            <consortium name="The Broad Institute Genome Sequencing Center for Infectious Disease"/>
            <person name="Wu L."/>
            <person name="Ma J."/>
        </authorList>
    </citation>
    <scope>NUCLEOTIDE SEQUENCE [LARGE SCALE GENOMIC DNA]</scope>
    <source>
        <strain evidence="1 2">JCM 3367</strain>
    </source>
</reference>
<organism evidence="1 2">
    <name type="scientific">Pilimelia columellifera subsp. columellifera</name>
    <dbReference type="NCBI Taxonomy" id="706583"/>
    <lineage>
        <taxon>Bacteria</taxon>
        <taxon>Bacillati</taxon>
        <taxon>Actinomycetota</taxon>
        <taxon>Actinomycetes</taxon>
        <taxon>Micromonosporales</taxon>
        <taxon>Micromonosporaceae</taxon>
        <taxon>Pilimelia</taxon>
    </lineage>
</organism>
<evidence type="ECO:0000313" key="2">
    <source>
        <dbReference type="Proteomes" id="UP001499978"/>
    </source>
</evidence>
<sequence length="55" mass="6005">MYDRFARWDDDGTWAKIEKALQGEADAAGDLDWAAQADSTIMRAHQHAAGARKGG</sequence>
<dbReference type="EMBL" id="BAAARY010000018">
    <property type="protein sequence ID" value="GAA2529744.1"/>
    <property type="molecule type" value="Genomic_DNA"/>
</dbReference>
<proteinExistence type="predicted"/>
<dbReference type="InterPro" id="IPR052909">
    <property type="entry name" value="Transposase_6_like"/>
</dbReference>
<evidence type="ECO:0008006" key="3">
    <source>
        <dbReference type="Google" id="ProtNLM"/>
    </source>
</evidence>
<comment type="caution">
    <text evidence="1">The sequence shown here is derived from an EMBL/GenBank/DDBJ whole genome shotgun (WGS) entry which is preliminary data.</text>
</comment>
<dbReference type="Proteomes" id="UP001499978">
    <property type="component" value="Unassembled WGS sequence"/>
</dbReference>